<accession>A0A2T1M3P0</accession>
<comment type="similarity">
    <text evidence="1">Belongs to the prephenate/arogenate dehydrogenase family.</text>
</comment>
<dbReference type="InterPro" id="IPR036291">
    <property type="entry name" value="NAD(P)-bd_dom_sf"/>
</dbReference>
<organism evidence="4 5">
    <name type="scientific">Aphanothece hegewaldii CCALA 016</name>
    <dbReference type="NCBI Taxonomy" id="2107694"/>
    <lineage>
        <taxon>Bacteria</taxon>
        <taxon>Bacillati</taxon>
        <taxon>Cyanobacteriota</taxon>
        <taxon>Cyanophyceae</taxon>
        <taxon>Oscillatoriophycideae</taxon>
        <taxon>Chroococcales</taxon>
        <taxon>Aphanothecaceae</taxon>
        <taxon>Aphanothece</taxon>
    </lineage>
</organism>
<evidence type="ECO:0000259" key="3">
    <source>
        <dbReference type="PROSITE" id="PS51176"/>
    </source>
</evidence>
<dbReference type="InterPro" id="IPR050812">
    <property type="entry name" value="Preph/Arog_dehydrog"/>
</dbReference>
<dbReference type="PANTHER" id="PTHR21363">
    <property type="entry name" value="PREPHENATE DEHYDROGENASE"/>
    <property type="match status" value="1"/>
</dbReference>
<dbReference type="PANTHER" id="PTHR21363:SF0">
    <property type="entry name" value="PREPHENATE DEHYDROGENASE [NADP(+)]"/>
    <property type="match status" value="1"/>
</dbReference>
<evidence type="ECO:0000313" key="5">
    <source>
        <dbReference type="Proteomes" id="UP000239001"/>
    </source>
</evidence>
<feature type="domain" description="Prephenate/arogenate dehydrogenase" evidence="3">
    <location>
        <begin position="1"/>
        <end position="281"/>
    </location>
</feature>
<dbReference type="InterPro" id="IPR046826">
    <property type="entry name" value="PDH_N"/>
</dbReference>
<dbReference type="Pfam" id="PF20463">
    <property type="entry name" value="PDH_C"/>
    <property type="match status" value="1"/>
</dbReference>
<keyword evidence="5" id="KW-1185">Reference proteome</keyword>
<name>A0A2T1M3P0_9CHRO</name>
<comment type="caution">
    <text evidence="4">The sequence shown here is derived from an EMBL/GenBank/DDBJ whole genome shotgun (WGS) entry which is preliminary data.</text>
</comment>
<evidence type="ECO:0000313" key="4">
    <source>
        <dbReference type="EMBL" id="PSF39457.1"/>
    </source>
</evidence>
<evidence type="ECO:0000256" key="2">
    <source>
        <dbReference type="ARBA" id="ARBA00023002"/>
    </source>
</evidence>
<dbReference type="GO" id="GO:0070403">
    <property type="term" value="F:NAD+ binding"/>
    <property type="evidence" value="ECO:0007669"/>
    <property type="project" value="InterPro"/>
</dbReference>
<dbReference type="RefSeq" id="WP_106455078.1">
    <property type="nucleotide sequence ID" value="NZ_PXOH01000001.1"/>
</dbReference>
<dbReference type="GO" id="GO:0004665">
    <property type="term" value="F:prephenate dehydrogenase (NADP+) activity"/>
    <property type="evidence" value="ECO:0007669"/>
    <property type="project" value="InterPro"/>
</dbReference>
<dbReference type="GO" id="GO:0008977">
    <property type="term" value="F:prephenate dehydrogenase (NAD+) activity"/>
    <property type="evidence" value="ECO:0007669"/>
    <property type="project" value="InterPro"/>
</dbReference>
<dbReference type="InterPro" id="IPR008927">
    <property type="entry name" value="6-PGluconate_DH-like_C_sf"/>
</dbReference>
<dbReference type="OrthoDB" id="9802008at2"/>
<reference evidence="4 5" key="1">
    <citation type="submission" date="2018-03" db="EMBL/GenBank/DDBJ databases">
        <title>The ancient ancestry and fast evolution of plastids.</title>
        <authorList>
            <person name="Moore K.R."/>
            <person name="Magnabosco C."/>
            <person name="Momper L."/>
            <person name="Gold D.A."/>
            <person name="Bosak T."/>
            <person name="Fournier G.P."/>
        </authorList>
    </citation>
    <scope>NUCLEOTIDE SEQUENCE [LARGE SCALE GENOMIC DNA]</scope>
    <source>
        <strain evidence="4 5">CCALA 016</strain>
    </source>
</reference>
<dbReference type="NCBIfam" id="NF005650">
    <property type="entry name" value="PRK07417.1"/>
    <property type="match status" value="1"/>
</dbReference>
<dbReference type="InterPro" id="IPR003099">
    <property type="entry name" value="Prephen_DH"/>
</dbReference>
<reference evidence="4 5" key="2">
    <citation type="submission" date="2018-03" db="EMBL/GenBank/DDBJ databases">
        <authorList>
            <person name="Keele B.F."/>
        </authorList>
    </citation>
    <scope>NUCLEOTIDE SEQUENCE [LARGE SCALE GENOMIC DNA]</scope>
    <source>
        <strain evidence="4 5">CCALA 016</strain>
    </source>
</reference>
<dbReference type="Pfam" id="PF02153">
    <property type="entry name" value="PDH_N"/>
    <property type="match status" value="1"/>
</dbReference>
<gene>
    <name evidence="4" type="ORF">C7H19_01325</name>
</gene>
<proteinExistence type="inferred from homology"/>
<dbReference type="GO" id="GO:0006571">
    <property type="term" value="P:tyrosine biosynthetic process"/>
    <property type="evidence" value="ECO:0007669"/>
    <property type="project" value="InterPro"/>
</dbReference>
<protein>
    <submittedName>
        <fullName evidence="4">Arogenate dehydrogenase</fullName>
    </submittedName>
</protein>
<dbReference type="Proteomes" id="UP000239001">
    <property type="component" value="Unassembled WGS sequence"/>
</dbReference>
<dbReference type="Gene3D" id="3.40.50.720">
    <property type="entry name" value="NAD(P)-binding Rossmann-like Domain"/>
    <property type="match status" value="1"/>
</dbReference>
<dbReference type="AlphaFoldDB" id="A0A2T1M3P0"/>
<dbReference type="SUPFAM" id="SSF48179">
    <property type="entry name" value="6-phosphogluconate dehydrogenase C-terminal domain-like"/>
    <property type="match status" value="1"/>
</dbReference>
<dbReference type="FunFam" id="3.40.50.720:FF:000208">
    <property type="entry name" value="Prephenate dehydrogenase"/>
    <property type="match status" value="1"/>
</dbReference>
<keyword evidence="2" id="KW-0560">Oxidoreductase</keyword>
<sequence>MKIGIIGLGLIGGSLGLDLRSLGHTVLGASQKESTCQTAKNIGAVDHARTDLESMPQSDLIFICTPIPYIIPTLQQLIPSLKPTTIVTDVGSVKTPIVQDCTALWSNFVGGHPMAGTAEQGINAAQFKLFVNRPYVITPTPESPAESVQILADLVSSIGADVYTQYSPQIHDQAVAWISHLPVMISASLIHACMSETDSHILEAAQKLASSGFASTSRVGGGNPELGVMMAKYNKEAILRSLRQYRQNLNDLINYIETENWSSLENTLEYTQQARPNFIDS</sequence>
<dbReference type="Gene3D" id="1.10.3660.10">
    <property type="entry name" value="6-phosphogluconate dehydrogenase C-terminal like domain"/>
    <property type="match status" value="1"/>
</dbReference>
<evidence type="ECO:0000256" key="1">
    <source>
        <dbReference type="ARBA" id="ARBA00007964"/>
    </source>
</evidence>
<dbReference type="SUPFAM" id="SSF51735">
    <property type="entry name" value="NAD(P)-binding Rossmann-fold domains"/>
    <property type="match status" value="1"/>
</dbReference>
<dbReference type="EMBL" id="PXOH01000001">
    <property type="protein sequence ID" value="PSF39457.1"/>
    <property type="molecule type" value="Genomic_DNA"/>
</dbReference>
<dbReference type="InterPro" id="IPR046825">
    <property type="entry name" value="PDH_C"/>
</dbReference>
<dbReference type="PROSITE" id="PS51176">
    <property type="entry name" value="PDH_ADH"/>
    <property type="match status" value="1"/>
</dbReference>